<organism evidence="9 10">
    <name type="scientific">Thiothrix lacustris</name>
    <dbReference type="NCBI Taxonomy" id="525917"/>
    <lineage>
        <taxon>Bacteria</taxon>
        <taxon>Pseudomonadati</taxon>
        <taxon>Pseudomonadota</taxon>
        <taxon>Gammaproteobacteria</taxon>
        <taxon>Thiotrichales</taxon>
        <taxon>Thiotrichaceae</taxon>
        <taxon>Thiothrix</taxon>
    </lineage>
</organism>
<dbReference type="EMBL" id="MTEJ01000005">
    <property type="protein sequence ID" value="OQX16333.1"/>
    <property type="molecule type" value="Genomic_DNA"/>
</dbReference>
<dbReference type="GO" id="GO:0006103">
    <property type="term" value="P:2-oxoglutarate metabolic process"/>
    <property type="evidence" value="ECO:0007669"/>
    <property type="project" value="TreeGrafter"/>
</dbReference>
<dbReference type="Proteomes" id="UP000192491">
    <property type="component" value="Unassembled WGS sequence"/>
</dbReference>
<dbReference type="AlphaFoldDB" id="A0A1Y1QXU3"/>
<dbReference type="InterPro" id="IPR036188">
    <property type="entry name" value="FAD/NAD-bd_sf"/>
</dbReference>
<dbReference type="PANTHER" id="PTHR22912:SF160">
    <property type="entry name" value="DIHYDROLIPOYL DEHYDROGENASE"/>
    <property type="match status" value="1"/>
</dbReference>
<evidence type="ECO:0000256" key="3">
    <source>
        <dbReference type="ARBA" id="ARBA00022630"/>
    </source>
</evidence>
<evidence type="ECO:0000313" key="10">
    <source>
        <dbReference type="Proteomes" id="UP000192491"/>
    </source>
</evidence>
<keyword evidence="4" id="KW-0274">FAD</keyword>
<keyword evidence="3" id="KW-0285">Flavoprotein</keyword>
<dbReference type="eggNOG" id="COG1249">
    <property type="taxonomic scope" value="Bacteria"/>
</dbReference>
<name>A0A1Y1QXU3_9GAMM</name>
<dbReference type="SUPFAM" id="SSF51905">
    <property type="entry name" value="FAD/NAD(P)-binding domain"/>
    <property type="match status" value="1"/>
</dbReference>
<keyword evidence="5" id="KW-0560">Oxidoreductase</keyword>
<comment type="similarity">
    <text evidence="2">Belongs to the class-I pyridine nucleotide-disulfide oxidoreductase family.</text>
</comment>
<dbReference type="GO" id="GO:0004148">
    <property type="term" value="F:dihydrolipoyl dehydrogenase (NADH) activity"/>
    <property type="evidence" value="ECO:0007669"/>
    <property type="project" value="TreeGrafter"/>
</dbReference>
<dbReference type="InterPro" id="IPR004099">
    <property type="entry name" value="Pyr_nucl-diS_OxRdtase_dimer"/>
</dbReference>
<comment type="caution">
    <text evidence="9">The sequence shown here is derived from an EMBL/GenBank/DDBJ whole genome shotgun (WGS) entry which is preliminary data.</text>
</comment>
<dbReference type="InterPro" id="IPR016156">
    <property type="entry name" value="FAD/NAD-linked_Rdtase_dimer_sf"/>
</dbReference>
<dbReference type="Pfam" id="PF02852">
    <property type="entry name" value="Pyr_redox_dim"/>
    <property type="match status" value="1"/>
</dbReference>
<evidence type="ECO:0000256" key="4">
    <source>
        <dbReference type="ARBA" id="ARBA00022827"/>
    </source>
</evidence>
<dbReference type="STRING" id="1123401.GCA_000621325_01982"/>
<evidence type="ECO:0000256" key="1">
    <source>
        <dbReference type="ARBA" id="ARBA00001974"/>
    </source>
</evidence>
<comment type="cofactor">
    <cofactor evidence="1">
        <name>FAD</name>
        <dbReference type="ChEBI" id="CHEBI:57692"/>
    </cofactor>
</comment>
<dbReference type="GO" id="GO:0050660">
    <property type="term" value="F:flavin adenine dinucleotide binding"/>
    <property type="evidence" value="ECO:0007669"/>
    <property type="project" value="TreeGrafter"/>
</dbReference>
<evidence type="ECO:0000259" key="7">
    <source>
        <dbReference type="Pfam" id="PF02852"/>
    </source>
</evidence>
<dbReference type="SUPFAM" id="SSF55424">
    <property type="entry name" value="FAD/NAD-linked reductases, dimerisation (C-terminal) domain"/>
    <property type="match status" value="1"/>
</dbReference>
<evidence type="ECO:0000259" key="8">
    <source>
        <dbReference type="Pfam" id="PF07992"/>
    </source>
</evidence>
<dbReference type="Gene3D" id="3.30.390.30">
    <property type="match status" value="1"/>
</dbReference>
<dbReference type="InterPro" id="IPR023753">
    <property type="entry name" value="FAD/NAD-binding_dom"/>
</dbReference>
<dbReference type="PANTHER" id="PTHR22912">
    <property type="entry name" value="DISULFIDE OXIDOREDUCTASE"/>
    <property type="match status" value="1"/>
</dbReference>
<dbReference type="Pfam" id="PF07992">
    <property type="entry name" value="Pyr_redox_2"/>
    <property type="match status" value="1"/>
</dbReference>
<sequence length="196" mass="20449">NGGLIDAGKAGVFADTRGFIPVDNQMRTNVPHIFAIGDIVGQPMLAHKATHEGKVAAEVIAGHKAYFDAKTIPSVAYTSPEVAWMGKTEEQCKAEGIAYEKGAFPWAASGRALSMDASNGITKVLFDKATGQLIGAGIAGKNAGELIAEAVLALEMGADAHDMSLTIHPHPTLSETLNFAAEVAEGTCTDIYAPKK</sequence>
<dbReference type="FunFam" id="3.30.390.30:FF:000001">
    <property type="entry name" value="Dihydrolipoyl dehydrogenase"/>
    <property type="match status" value="1"/>
</dbReference>
<dbReference type="Gene3D" id="3.50.50.60">
    <property type="entry name" value="FAD/NAD(P)-binding domain"/>
    <property type="match status" value="1"/>
</dbReference>
<protein>
    <submittedName>
        <fullName evidence="9">Dihydrolipoamide dehydrogenase</fullName>
    </submittedName>
</protein>
<evidence type="ECO:0000256" key="2">
    <source>
        <dbReference type="ARBA" id="ARBA00007532"/>
    </source>
</evidence>
<feature type="non-terminal residue" evidence="9">
    <location>
        <position position="1"/>
    </location>
</feature>
<evidence type="ECO:0000256" key="6">
    <source>
        <dbReference type="ARBA" id="ARBA00023027"/>
    </source>
</evidence>
<accession>A0A1Y1QXU3</accession>
<proteinExistence type="inferred from homology"/>
<feature type="domain" description="Pyridine nucleotide-disulphide oxidoreductase dimerisation" evidence="7">
    <location>
        <begin position="72"/>
        <end position="178"/>
    </location>
</feature>
<reference evidence="9 10" key="1">
    <citation type="submission" date="2017-01" db="EMBL/GenBank/DDBJ databases">
        <title>Novel large sulfur bacteria in the metagenomes of groundwater-fed chemosynthetic microbial mats in the Lake Huron basin.</title>
        <authorList>
            <person name="Sharrar A.M."/>
            <person name="Flood B.E."/>
            <person name="Bailey J.V."/>
            <person name="Jones D.S."/>
            <person name="Biddanda B."/>
            <person name="Ruberg S.A."/>
            <person name="Marcus D.N."/>
            <person name="Dick G.J."/>
        </authorList>
    </citation>
    <scope>NUCLEOTIDE SEQUENCE [LARGE SCALE GENOMIC DNA]</scope>
    <source>
        <strain evidence="9">A8</strain>
    </source>
</reference>
<feature type="domain" description="FAD/NAD(P)-binding" evidence="8">
    <location>
        <begin position="9"/>
        <end position="53"/>
    </location>
</feature>
<keyword evidence="6" id="KW-0520">NAD</keyword>
<evidence type="ECO:0000313" key="9">
    <source>
        <dbReference type="EMBL" id="OQX16333.1"/>
    </source>
</evidence>
<gene>
    <name evidence="9" type="ORF">BWK73_03800</name>
</gene>
<dbReference type="InterPro" id="IPR050151">
    <property type="entry name" value="Class-I_Pyr_Nuc-Dis_Oxidored"/>
</dbReference>
<evidence type="ECO:0000256" key="5">
    <source>
        <dbReference type="ARBA" id="ARBA00023002"/>
    </source>
</evidence>